<keyword evidence="2" id="KW-1185">Reference proteome</keyword>
<reference evidence="2" key="1">
    <citation type="journal article" date="2023" name="Commun. Biol.">
        <title>Genome analysis of Parmales, the sister group of diatoms, reveals the evolutionary specialization of diatoms from phago-mixotrophs to photoautotrophs.</title>
        <authorList>
            <person name="Ban H."/>
            <person name="Sato S."/>
            <person name="Yoshikawa S."/>
            <person name="Yamada K."/>
            <person name="Nakamura Y."/>
            <person name="Ichinomiya M."/>
            <person name="Sato N."/>
            <person name="Blanc-Mathieu R."/>
            <person name="Endo H."/>
            <person name="Kuwata A."/>
            <person name="Ogata H."/>
        </authorList>
    </citation>
    <scope>NUCLEOTIDE SEQUENCE [LARGE SCALE GENOMIC DNA]</scope>
</reference>
<dbReference type="OrthoDB" id="10494336at2759"/>
<gene>
    <name evidence="1" type="ORF">TrCOL_g10703</name>
</gene>
<name>A0A9W7GHU9_9STRA</name>
<dbReference type="AlphaFoldDB" id="A0A9W7GHU9"/>
<evidence type="ECO:0000313" key="2">
    <source>
        <dbReference type="Proteomes" id="UP001165065"/>
    </source>
</evidence>
<protein>
    <submittedName>
        <fullName evidence="1">Uncharacterized protein</fullName>
    </submittedName>
</protein>
<comment type="caution">
    <text evidence="1">The sequence shown here is derived from an EMBL/GenBank/DDBJ whole genome shotgun (WGS) entry which is preliminary data.</text>
</comment>
<accession>A0A9W7GHU9</accession>
<evidence type="ECO:0000313" key="1">
    <source>
        <dbReference type="EMBL" id="GMI46171.1"/>
    </source>
</evidence>
<organism evidence="1 2">
    <name type="scientific">Triparma columacea</name>
    <dbReference type="NCBI Taxonomy" id="722753"/>
    <lineage>
        <taxon>Eukaryota</taxon>
        <taxon>Sar</taxon>
        <taxon>Stramenopiles</taxon>
        <taxon>Ochrophyta</taxon>
        <taxon>Bolidophyceae</taxon>
        <taxon>Parmales</taxon>
        <taxon>Triparmaceae</taxon>
        <taxon>Triparma</taxon>
    </lineage>
</organism>
<dbReference type="EMBL" id="BRYA01000285">
    <property type="protein sequence ID" value="GMI46171.1"/>
    <property type="molecule type" value="Genomic_DNA"/>
</dbReference>
<sequence>MVMAVRDEHSEKAQVPIDVLEYLEDVREGRTKEQTGVGMFAEVLKYVREGRRVEVGGEKEEEEEDDDDFVPTGIARKLVELKEESIKMREEIGWGGDLGVIDGEVDEEMWVPLSHEDAHIRILEESRKLRGAVNETVAQKRRLHG</sequence>
<dbReference type="Proteomes" id="UP001165065">
    <property type="component" value="Unassembled WGS sequence"/>
</dbReference>
<proteinExistence type="predicted"/>